<evidence type="ECO:0000313" key="4">
    <source>
        <dbReference type="Proteomes" id="UP000094070"/>
    </source>
</evidence>
<dbReference type="InterPro" id="IPR036465">
    <property type="entry name" value="vWFA_dom_sf"/>
</dbReference>
<dbReference type="EMBL" id="AJYK02000032">
    <property type="protein sequence ID" value="OEF27564.1"/>
    <property type="molecule type" value="Genomic_DNA"/>
</dbReference>
<reference evidence="3 4" key="1">
    <citation type="journal article" date="2012" name="Science">
        <title>Ecological populations of bacteria act as socially cohesive units of antibiotic production and resistance.</title>
        <authorList>
            <person name="Cordero O.X."/>
            <person name="Wildschutte H."/>
            <person name="Kirkup B."/>
            <person name="Proehl S."/>
            <person name="Ngo L."/>
            <person name="Hussain F."/>
            <person name="Le Roux F."/>
            <person name="Mincer T."/>
            <person name="Polz M.F."/>
        </authorList>
    </citation>
    <scope>NUCLEOTIDE SEQUENCE [LARGE SCALE GENOMIC DNA]</scope>
    <source>
        <strain evidence="3 4">1S-45</strain>
    </source>
</reference>
<sequence length="483" mass="55690">MLGIDALDIAVLLADAEMVEAAFHDLMGRSQLMPLVEQNKNIKTLVRNQLDKWKNKVTSKVKQVAQSEDLQTELALYQEVIHWNEEQFLFEIDELVVKLEPLSAFYPEAYRLVNEPNARINPMLPHFFCHQWYKSITESVKKVQQEALEKEKQQELDELYQRLEMLKQMDNLDAPQDTSSIAGRLWDMTSVNLSKTDWSVMKSQADFLKKHPKLQEIAETLGRMSKQDPDPNEPPQYTQGIEYEEESSQQATDDIVGIHESDDLNKLLPNELLFLAYPELEVVFYKHLIDKRLMNYQMQGKVRTSRKVKAMEPHPAKAEDDIGPFIICVDASGSMRGFPEQCVKAIAFALMQIALAEDRECFVVLFSTDYVTYQLTKQDGLREASDFLSYTFHGGTDLEPAISAAIQQMQTAKYQQADVVILSDFIAPKQSKELIKQVDELKQKKNRFHAISLSKYGNPELMNIFDHHWAYMPNIGQRFVKQK</sequence>
<accession>A0A1E5E4A2</accession>
<feature type="coiled-coil region" evidence="1">
    <location>
        <begin position="133"/>
        <end position="169"/>
    </location>
</feature>
<proteinExistence type="predicted"/>
<dbReference type="CDD" id="cd01462">
    <property type="entry name" value="VWA_YIEM_type"/>
    <property type="match status" value="1"/>
</dbReference>
<dbReference type="Gene3D" id="3.40.50.410">
    <property type="entry name" value="von Willebrand factor, type A domain"/>
    <property type="match status" value="1"/>
</dbReference>
<gene>
    <name evidence="3" type="ORF">A1QC_06480</name>
</gene>
<dbReference type="AlphaFoldDB" id="A0A1E5E4A2"/>
<comment type="caution">
    <text evidence="3">The sequence shown here is derived from an EMBL/GenBank/DDBJ whole genome shotgun (WGS) entry which is preliminary data.</text>
</comment>
<dbReference type="GO" id="GO:0005829">
    <property type="term" value="C:cytosol"/>
    <property type="evidence" value="ECO:0007669"/>
    <property type="project" value="TreeGrafter"/>
</dbReference>
<dbReference type="PANTHER" id="PTHR36846">
    <property type="entry name" value="PROTEIN VIAA"/>
    <property type="match status" value="1"/>
</dbReference>
<evidence type="ECO:0000259" key="2">
    <source>
        <dbReference type="SMART" id="SM00327"/>
    </source>
</evidence>
<dbReference type="Pfam" id="PF05762">
    <property type="entry name" value="VWA_CoxE"/>
    <property type="match status" value="1"/>
</dbReference>
<dbReference type="RefSeq" id="WP_017025763.1">
    <property type="nucleotide sequence ID" value="NZ_AJYK02000032.1"/>
</dbReference>
<dbReference type="eggNOG" id="COG2425">
    <property type="taxonomic scope" value="Bacteria"/>
</dbReference>
<keyword evidence="1" id="KW-0175">Coiled coil</keyword>
<dbReference type="Proteomes" id="UP000094070">
    <property type="component" value="Unassembled WGS sequence"/>
</dbReference>
<name>A0A1E5E4A2_9VIBR</name>
<protein>
    <submittedName>
        <fullName evidence="3">Protein viaA</fullName>
    </submittedName>
</protein>
<dbReference type="InterPro" id="IPR002035">
    <property type="entry name" value="VWF_A"/>
</dbReference>
<dbReference type="NCBIfam" id="NF008230">
    <property type="entry name" value="PRK10997.1"/>
    <property type="match status" value="1"/>
</dbReference>
<evidence type="ECO:0000256" key="1">
    <source>
        <dbReference type="SAM" id="Coils"/>
    </source>
</evidence>
<dbReference type="OrthoDB" id="387240at2"/>
<dbReference type="InterPro" id="IPR008912">
    <property type="entry name" value="Uncharacterised_CoxE"/>
</dbReference>
<dbReference type="STRING" id="1188252.A1QC_06480"/>
<evidence type="ECO:0000313" key="3">
    <source>
        <dbReference type="EMBL" id="OEF27564.1"/>
    </source>
</evidence>
<dbReference type="PANTHER" id="PTHR36846:SF1">
    <property type="entry name" value="PROTEIN VIAA"/>
    <property type="match status" value="1"/>
</dbReference>
<organism evidence="3 4">
    <name type="scientific">Vibrio rumoiensis 1S-45</name>
    <dbReference type="NCBI Taxonomy" id="1188252"/>
    <lineage>
        <taxon>Bacteria</taxon>
        <taxon>Pseudomonadati</taxon>
        <taxon>Pseudomonadota</taxon>
        <taxon>Gammaproteobacteria</taxon>
        <taxon>Vibrionales</taxon>
        <taxon>Vibrionaceae</taxon>
        <taxon>Vibrio</taxon>
    </lineage>
</organism>
<dbReference type="SUPFAM" id="SSF53300">
    <property type="entry name" value="vWA-like"/>
    <property type="match status" value="1"/>
</dbReference>
<keyword evidence="4" id="KW-1185">Reference proteome</keyword>
<feature type="domain" description="VWFA" evidence="2">
    <location>
        <begin position="322"/>
        <end position="483"/>
    </location>
</feature>
<dbReference type="SMART" id="SM00327">
    <property type="entry name" value="VWA"/>
    <property type="match status" value="1"/>
</dbReference>